<keyword evidence="6 14" id="KW-0963">Cytoplasm</keyword>
<protein>
    <recommendedName>
        <fullName evidence="14">Coproporphyrinogen-III oxidase</fullName>
        <ecNumber evidence="14">1.3.98.3</ecNumber>
    </recommendedName>
</protein>
<evidence type="ECO:0000256" key="8">
    <source>
        <dbReference type="ARBA" id="ARBA00022723"/>
    </source>
</evidence>
<dbReference type="EC" id="1.3.98.3" evidence="14"/>
<feature type="binding site" evidence="15">
    <location>
        <position position="138"/>
    </location>
    <ligand>
        <name>S-adenosyl-L-methionine</name>
        <dbReference type="ChEBI" id="CHEBI:59789"/>
        <label>1</label>
    </ligand>
</feature>
<dbReference type="InterPro" id="IPR007197">
    <property type="entry name" value="rSAM"/>
</dbReference>
<evidence type="ECO:0000256" key="12">
    <source>
        <dbReference type="ARBA" id="ARBA00023244"/>
    </source>
</evidence>
<reference evidence="18 19" key="1">
    <citation type="submission" date="2019-01" db="EMBL/GenBank/DDBJ databases">
        <title>Sphingomonas mucosissima sp. nov. and Sphingomonas desiccabilis sp. nov., from biological soil crusts in the Colorado Plateau, USA.</title>
        <authorList>
            <person name="Zhu D."/>
        </authorList>
    </citation>
    <scope>NUCLEOTIDE SEQUENCE [LARGE SCALE GENOMIC DNA]</scope>
    <source>
        <strain evidence="18 19">CP1D</strain>
    </source>
</reference>
<keyword evidence="12 14" id="KW-0627">Porphyrin biosynthesis</keyword>
<evidence type="ECO:0000256" key="15">
    <source>
        <dbReference type="PIRSR" id="PIRSR000167-1"/>
    </source>
</evidence>
<evidence type="ECO:0000256" key="5">
    <source>
        <dbReference type="ARBA" id="ARBA00022485"/>
    </source>
</evidence>
<keyword evidence="10 14" id="KW-0408">Iron</keyword>
<dbReference type="Gene3D" id="1.10.10.920">
    <property type="match status" value="1"/>
</dbReference>
<dbReference type="InterPro" id="IPR013785">
    <property type="entry name" value="Aldolase_TIM"/>
</dbReference>
<feature type="binding site" evidence="15">
    <location>
        <position position="322"/>
    </location>
    <ligand>
        <name>S-adenosyl-L-methionine</name>
        <dbReference type="ChEBI" id="CHEBI:59789"/>
        <label>1</label>
    </ligand>
</feature>
<dbReference type="PANTHER" id="PTHR13932:SF6">
    <property type="entry name" value="OXYGEN-INDEPENDENT COPROPORPHYRINOGEN III OXIDASE"/>
    <property type="match status" value="1"/>
</dbReference>
<comment type="subunit">
    <text evidence="4">Monomer.</text>
</comment>
<evidence type="ECO:0000256" key="6">
    <source>
        <dbReference type="ARBA" id="ARBA00022490"/>
    </source>
</evidence>
<dbReference type="InterPro" id="IPR004558">
    <property type="entry name" value="Coprogen_oxidase_HemN"/>
</dbReference>
<evidence type="ECO:0000256" key="3">
    <source>
        <dbReference type="ARBA" id="ARBA00005493"/>
    </source>
</evidence>
<evidence type="ECO:0000256" key="4">
    <source>
        <dbReference type="ARBA" id="ARBA00011245"/>
    </source>
</evidence>
<keyword evidence="7 14" id="KW-0949">S-adenosyl-L-methionine</keyword>
<dbReference type="GO" id="GO:0046872">
    <property type="term" value="F:metal ion binding"/>
    <property type="evidence" value="ECO:0007669"/>
    <property type="project" value="UniProtKB-KW"/>
</dbReference>
<dbReference type="Gene3D" id="3.20.20.70">
    <property type="entry name" value="Aldolase class I"/>
    <property type="match status" value="1"/>
</dbReference>
<evidence type="ECO:0000256" key="2">
    <source>
        <dbReference type="ARBA" id="ARBA00004785"/>
    </source>
</evidence>
<dbReference type="UniPathway" id="UPA00251">
    <property type="reaction ID" value="UER00323"/>
</dbReference>
<dbReference type="InterPro" id="IPR058240">
    <property type="entry name" value="rSAM_sf"/>
</dbReference>
<dbReference type="Pfam" id="PF04055">
    <property type="entry name" value="Radical_SAM"/>
    <property type="match status" value="1"/>
</dbReference>
<keyword evidence="9 14" id="KW-0560">Oxidoreductase</keyword>
<dbReference type="SFLD" id="SFLDS00029">
    <property type="entry name" value="Radical_SAM"/>
    <property type="match status" value="1"/>
</dbReference>
<keyword evidence="5 14" id="KW-0004">4Fe-4S</keyword>
<dbReference type="NCBIfam" id="TIGR00538">
    <property type="entry name" value="hemN"/>
    <property type="match status" value="1"/>
</dbReference>
<feature type="binding site" evidence="15">
    <location>
        <begin position="62"/>
        <end position="64"/>
    </location>
    <ligand>
        <name>S-adenosyl-L-methionine</name>
        <dbReference type="ChEBI" id="CHEBI:59789"/>
        <label>2</label>
    </ligand>
</feature>
<comment type="subcellular location">
    <subcellularLocation>
        <location evidence="1 14">Cytoplasm</location>
    </subcellularLocation>
</comment>
<dbReference type="InterPro" id="IPR034505">
    <property type="entry name" value="Coproporphyrinogen-III_oxidase"/>
</dbReference>
<feature type="binding site" evidence="15">
    <location>
        <position position="177"/>
    </location>
    <ligand>
        <name>S-adenosyl-L-methionine</name>
        <dbReference type="ChEBI" id="CHEBI:59789"/>
        <label>2</label>
    </ligand>
</feature>
<dbReference type="AlphaFoldDB" id="A0A4Q2J0B8"/>
<evidence type="ECO:0000313" key="18">
    <source>
        <dbReference type="EMBL" id="RXZ34961.1"/>
    </source>
</evidence>
<feature type="binding site" evidence="16">
    <location>
        <position position="56"/>
    </location>
    <ligand>
        <name>[4Fe-4S] cluster</name>
        <dbReference type="ChEBI" id="CHEBI:49883"/>
        <note>4Fe-4S-S-AdoMet</note>
    </ligand>
</feature>
<feature type="binding site" evidence="15">
    <location>
        <position position="202"/>
    </location>
    <ligand>
        <name>S-adenosyl-L-methionine</name>
        <dbReference type="ChEBI" id="CHEBI:59789"/>
        <label>2</label>
    </ligand>
</feature>
<feature type="binding site" evidence="15">
    <location>
        <position position="50"/>
    </location>
    <ligand>
        <name>S-adenosyl-L-methionine</name>
        <dbReference type="ChEBI" id="CHEBI:59789"/>
        <label>1</label>
    </ligand>
</feature>
<evidence type="ECO:0000256" key="1">
    <source>
        <dbReference type="ARBA" id="ARBA00004496"/>
    </source>
</evidence>
<proteinExistence type="inferred from homology"/>
<dbReference type="PROSITE" id="PS51918">
    <property type="entry name" value="RADICAL_SAM"/>
    <property type="match status" value="1"/>
</dbReference>
<evidence type="ECO:0000256" key="16">
    <source>
        <dbReference type="PIRSR" id="PIRSR000167-2"/>
    </source>
</evidence>
<dbReference type="Proteomes" id="UP000292347">
    <property type="component" value="Unassembled WGS sequence"/>
</dbReference>
<comment type="catalytic activity">
    <reaction evidence="13 14">
        <text>coproporphyrinogen III + 2 S-adenosyl-L-methionine = protoporphyrinogen IX + 2 5'-deoxyadenosine + 2 L-methionine + 2 CO2</text>
        <dbReference type="Rhea" id="RHEA:15425"/>
        <dbReference type="ChEBI" id="CHEBI:16526"/>
        <dbReference type="ChEBI" id="CHEBI:17319"/>
        <dbReference type="ChEBI" id="CHEBI:57307"/>
        <dbReference type="ChEBI" id="CHEBI:57309"/>
        <dbReference type="ChEBI" id="CHEBI:57844"/>
        <dbReference type="ChEBI" id="CHEBI:59789"/>
        <dbReference type="EC" id="1.3.98.3"/>
    </reaction>
</comment>
<dbReference type="OrthoDB" id="9808022at2"/>
<dbReference type="GO" id="GO:0051989">
    <property type="term" value="F:coproporphyrinogen dehydrogenase activity"/>
    <property type="evidence" value="ECO:0007669"/>
    <property type="project" value="UniProtKB-EC"/>
</dbReference>
<feature type="binding site" evidence="15">
    <location>
        <position position="165"/>
    </location>
    <ligand>
        <name>S-adenosyl-L-methionine</name>
        <dbReference type="ChEBI" id="CHEBI:59789"/>
        <label>2</label>
    </ligand>
</feature>
<dbReference type="SMART" id="SM00729">
    <property type="entry name" value="Elp3"/>
    <property type="match status" value="1"/>
</dbReference>
<name>A0A4Q2J0B8_9SPHN</name>
<evidence type="ECO:0000256" key="14">
    <source>
        <dbReference type="PIRNR" id="PIRNR000167"/>
    </source>
</evidence>
<dbReference type="EMBL" id="SDPT01000001">
    <property type="protein sequence ID" value="RXZ34961.1"/>
    <property type="molecule type" value="Genomic_DNA"/>
</dbReference>
<comment type="caution">
    <text evidence="18">The sequence shown here is derived from an EMBL/GenBank/DDBJ whole genome shotgun (WGS) entry which is preliminary data.</text>
</comment>
<dbReference type="SFLD" id="SFLDG01065">
    <property type="entry name" value="anaerobic_coproporphyrinogen-I"/>
    <property type="match status" value="1"/>
</dbReference>
<dbReference type="PANTHER" id="PTHR13932">
    <property type="entry name" value="COPROPORPHYRINIGEN III OXIDASE"/>
    <property type="match status" value="1"/>
</dbReference>
<feature type="binding site" evidence="16">
    <location>
        <position position="60"/>
    </location>
    <ligand>
        <name>[4Fe-4S] cluster</name>
        <dbReference type="ChEBI" id="CHEBI:49883"/>
        <note>4Fe-4S-S-AdoMet</note>
    </ligand>
</feature>
<dbReference type="GO" id="GO:0006782">
    <property type="term" value="P:protoporphyrinogen IX biosynthetic process"/>
    <property type="evidence" value="ECO:0007669"/>
    <property type="project" value="UniProtKB-UniPathway"/>
</dbReference>
<sequence>MHRYLPDFARRSVPRYTSYPTAAEFHTGVGPAEQAEALAAIAPETPVSLYVHIPYCHEICWYCGCNTGAIGRASRLDAYLAALEQEIGAVAARMRGRVVAIHFGGGSPNALPPEDFVRLTELLRRSFACAERLEIAAELDPRTLDSIYAEALARAGVTRVSLGAQCFAPHVQRAINRIQPYEMVRQAVLDLRAAGIAAVNLDLMYGLPHQTSEDLAETLVAALDLAPDRIAMFGYAHMPRLLPRQRMIPDETLPDAAQRFAQSALAYDMLVGAGYAAIGFDHFARPQDSLARAAATGALRRNFQGFTDEPGEAIIGLGASSISQYDGLLVQNEKHVGRYRMRVANGGLAAVRGVARSADDRLRSGLIERLLCDGIVDAAPAPDALPALADLVDEGLVRIDGTRVTVLPDGRPYARLAAAAFDRYRQPDAQRFSKAV</sequence>
<dbReference type="GO" id="GO:0005737">
    <property type="term" value="C:cytoplasm"/>
    <property type="evidence" value="ECO:0007669"/>
    <property type="project" value="UniProtKB-SubCell"/>
</dbReference>
<dbReference type="GO" id="GO:0051539">
    <property type="term" value="F:4 iron, 4 sulfur cluster binding"/>
    <property type="evidence" value="ECO:0007669"/>
    <property type="project" value="UniProtKB-KW"/>
</dbReference>
<evidence type="ECO:0000256" key="9">
    <source>
        <dbReference type="ARBA" id="ARBA00023002"/>
    </source>
</evidence>
<dbReference type="InterPro" id="IPR006638">
    <property type="entry name" value="Elp3/MiaA/NifB-like_rSAM"/>
</dbReference>
<evidence type="ECO:0000256" key="11">
    <source>
        <dbReference type="ARBA" id="ARBA00023014"/>
    </source>
</evidence>
<evidence type="ECO:0000256" key="10">
    <source>
        <dbReference type="ARBA" id="ARBA00023004"/>
    </source>
</evidence>
<dbReference type="CDD" id="cd01335">
    <property type="entry name" value="Radical_SAM"/>
    <property type="match status" value="1"/>
</dbReference>
<keyword evidence="8 14" id="KW-0479">Metal-binding</keyword>
<keyword evidence="19" id="KW-1185">Reference proteome</keyword>
<gene>
    <name evidence="18" type="primary">hemN</name>
    <name evidence="18" type="ORF">EO081_04725</name>
</gene>
<organism evidence="18 19">
    <name type="scientific">Sphingomonas desiccabilis</name>
    <dbReference type="NCBI Taxonomy" id="429134"/>
    <lineage>
        <taxon>Bacteria</taxon>
        <taxon>Pseudomonadati</taxon>
        <taxon>Pseudomonadota</taxon>
        <taxon>Alphaproteobacteria</taxon>
        <taxon>Sphingomonadales</taxon>
        <taxon>Sphingomonadaceae</taxon>
        <taxon>Sphingomonas</taxon>
    </lineage>
</organism>
<comment type="cofactor">
    <cofactor evidence="14 16">
        <name>[4Fe-4S] cluster</name>
        <dbReference type="ChEBI" id="CHEBI:49883"/>
    </cofactor>
    <text evidence="14 16">Binds 1 [4Fe-4S] cluster. The cluster is coordinated with 3 cysteines and an exchangeable S-adenosyl-L-methionine.</text>
</comment>
<accession>A0A4Q2J0B8</accession>
<dbReference type="PIRSF" id="PIRSF000167">
    <property type="entry name" value="HemN"/>
    <property type="match status" value="1"/>
</dbReference>
<dbReference type="RefSeq" id="WP_129340742.1">
    <property type="nucleotide sequence ID" value="NZ_JACIDD010000001.1"/>
</dbReference>
<keyword evidence="11 14" id="KW-0411">Iron-sulfur</keyword>
<comment type="similarity">
    <text evidence="3 14">Belongs to the anaerobic coproporphyrinogen-III oxidase family.</text>
</comment>
<evidence type="ECO:0000256" key="13">
    <source>
        <dbReference type="ARBA" id="ARBA00048321"/>
    </source>
</evidence>
<evidence type="ECO:0000259" key="17">
    <source>
        <dbReference type="PROSITE" id="PS51918"/>
    </source>
</evidence>
<feature type="binding site" evidence="15">
    <location>
        <position position="236"/>
    </location>
    <ligand>
        <name>S-adenosyl-L-methionine</name>
        <dbReference type="ChEBI" id="CHEBI:59789"/>
        <label>2</label>
    </ligand>
</feature>
<evidence type="ECO:0000313" key="19">
    <source>
        <dbReference type="Proteomes" id="UP000292347"/>
    </source>
</evidence>
<feature type="binding site" evidence="16">
    <location>
        <position position="63"/>
    </location>
    <ligand>
        <name>[4Fe-4S] cluster</name>
        <dbReference type="ChEBI" id="CHEBI:49883"/>
        <note>4Fe-4S-S-AdoMet</note>
    </ligand>
</feature>
<feature type="binding site" evidence="15">
    <location>
        <position position="105"/>
    </location>
    <ligand>
        <name>S-adenosyl-L-methionine</name>
        <dbReference type="ChEBI" id="CHEBI:59789"/>
        <label>1</label>
    </ligand>
</feature>
<dbReference type="SUPFAM" id="SSF102114">
    <property type="entry name" value="Radical SAM enzymes"/>
    <property type="match status" value="1"/>
</dbReference>
<feature type="domain" description="Radical SAM core" evidence="17">
    <location>
        <begin position="41"/>
        <end position="270"/>
    </location>
</feature>
<evidence type="ECO:0000256" key="7">
    <source>
        <dbReference type="ARBA" id="ARBA00022691"/>
    </source>
</evidence>
<comment type="pathway">
    <text evidence="2 14">Porphyrin-containing compound metabolism; protoporphyrin-IX biosynthesis; protoporphyrinogen-IX from coproporphyrinogen-III (AdoMet route): step 1/1.</text>
</comment>
<dbReference type="GO" id="GO:0004109">
    <property type="term" value="F:coproporphyrinogen oxidase activity"/>
    <property type="evidence" value="ECO:0007669"/>
    <property type="project" value="InterPro"/>
</dbReference>